<dbReference type="EMBL" id="VSRR010062830">
    <property type="protein sequence ID" value="MPC83563.1"/>
    <property type="molecule type" value="Genomic_DNA"/>
</dbReference>
<dbReference type="AlphaFoldDB" id="A0A5B7IM75"/>
<protein>
    <submittedName>
        <fullName evidence="2">Uncharacterized protein</fullName>
    </submittedName>
</protein>
<keyword evidence="3" id="KW-1185">Reference proteome</keyword>
<comment type="caution">
    <text evidence="2">The sequence shown here is derived from an EMBL/GenBank/DDBJ whole genome shotgun (WGS) entry which is preliminary data.</text>
</comment>
<feature type="region of interest" description="Disordered" evidence="1">
    <location>
        <begin position="51"/>
        <end position="76"/>
    </location>
</feature>
<organism evidence="2 3">
    <name type="scientific">Portunus trituberculatus</name>
    <name type="common">Swimming crab</name>
    <name type="synonym">Neptunus trituberculatus</name>
    <dbReference type="NCBI Taxonomy" id="210409"/>
    <lineage>
        <taxon>Eukaryota</taxon>
        <taxon>Metazoa</taxon>
        <taxon>Ecdysozoa</taxon>
        <taxon>Arthropoda</taxon>
        <taxon>Crustacea</taxon>
        <taxon>Multicrustacea</taxon>
        <taxon>Malacostraca</taxon>
        <taxon>Eumalacostraca</taxon>
        <taxon>Eucarida</taxon>
        <taxon>Decapoda</taxon>
        <taxon>Pleocyemata</taxon>
        <taxon>Brachyura</taxon>
        <taxon>Eubrachyura</taxon>
        <taxon>Portunoidea</taxon>
        <taxon>Portunidae</taxon>
        <taxon>Portuninae</taxon>
        <taxon>Portunus</taxon>
    </lineage>
</organism>
<accession>A0A5B7IM75</accession>
<feature type="compositionally biased region" description="Polar residues" evidence="1">
    <location>
        <begin position="51"/>
        <end position="62"/>
    </location>
</feature>
<evidence type="ECO:0000313" key="3">
    <source>
        <dbReference type="Proteomes" id="UP000324222"/>
    </source>
</evidence>
<evidence type="ECO:0000256" key="1">
    <source>
        <dbReference type="SAM" id="MobiDB-lite"/>
    </source>
</evidence>
<proteinExistence type="predicted"/>
<evidence type="ECO:0000313" key="2">
    <source>
        <dbReference type="EMBL" id="MPC83563.1"/>
    </source>
</evidence>
<sequence>MVRDSTLIPPQALVKQNVTLAAHHSLKVKGLNRDVKEGLTITRRERCMGSSLINSNHNNSGENYRDFEDYDASNDS</sequence>
<name>A0A5B7IM75_PORTR</name>
<reference evidence="2 3" key="1">
    <citation type="submission" date="2019-05" db="EMBL/GenBank/DDBJ databases">
        <title>Another draft genome of Portunus trituberculatus and its Hox gene families provides insights of decapod evolution.</title>
        <authorList>
            <person name="Jeong J.-H."/>
            <person name="Song I."/>
            <person name="Kim S."/>
            <person name="Choi T."/>
            <person name="Kim D."/>
            <person name="Ryu S."/>
            <person name="Kim W."/>
        </authorList>
    </citation>
    <scope>NUCLEOTIDE SEQUENCE [LARGE SCALE GENOMIC DNA]</scope>
    <source>
        <tissue evidence="2">Muscle</tissue>
    </source>
</reference>
<dbReference type="Proteomes" id="UP000324222">
    <property type="component" value="Unassembled WGS sequence"/>
</dbReference>
<gene>
    <name evidence="2" type="ORF">E2C01_078275</name>
</gene>